<dbReference type="EMBL" id="CP001682">
    <property type="protein sequence ID" value="ACU94903.1"/>
    <property type="molecule type" value="Genomic_DNA"/>
</dbReference>
<dbReference type="NCBIfam" id="TIGR00057">
    <property type="entry name" value="L-threonylcarbamoyladenylate synthase"/>
    <property type="match status" value="1"/>
</dbReference>
<keyword evidence="5" id="KW-0808">Transferase</keyword>
<evidence type="ECO:0000256" key="7">
    <source>
        <dbReference type="ARBA" id="ARBA00022695"/>
    </source>
</evidence>
<evidence type="ECO:0000256" key="9">
    <source>
        <dbReference type="ARBA" id="ARBA00022840"/>
    </source>
</evidence>
<dbReference type="STRING" id="469378.Ccur_12180"/>
<comment type="similarity">
    <text evidence="2">Belongs to the SUA5 family.</text>
</comment>
<evidence type="ECO:0000256" key="3">
    <source>
        <dbReference type="ARBA" id="ARBA00012584"/>
    </source>
</evidence>
<dbReference type="SUPFAM" id="SSF55821">
    <property type="entry name" value="YrdC/RibB"/>
    <property type="match status" value="1"/>
</dbReference>
<evidence type="ECO:0000256" key="8">
    <source>
        <dbReference type="ARBA" id="ARBA00022741"/>
    </source>
</evidence>
<dbReference type="InterPro" id="IPR006070">
    <property type="entry name" value="Sua5-like_dom"/>
</dbReference>
<dbReference type="InterPro" id="IPR017945">
    <property type="entry name" value="DHBP_synth_RibB-like_a/b_dom"/>
</dbReference>
<dbReference type="GO" id="GO:0061710">
    <property type="term" value="F:L-threonylcarbamoyladenylate synthase"/>
    <property type="evidence" value="ECO:0007669"/>
    <property type="project" value="UniProtKB-EC"/>
</dbReference>
<keyword evidence="6" id="KW-0819">tRNA processing</keyword>
<name>C7MKV6_CRYCD</name>
<accession>C7MKV6</accession>
<evidence type="ECO:0000256" key="5">
    <source>
        <dbReference type="ARBA" id="ARBA00022679"/>
    </source>
</evidence>
<dbReference type="Proteomes" id="UP000000954">
    <property type="component" value="Chromosome"/>
</dbReference>
<dbReference type="OrthoDB" id="9814580at2"/>
<dbReference type="KEGG" id="ccu:Ccur_12180"/>
<organism evidence="13 14">
    <name type="scientific">Cryptobacterium curtum (strain ATCC 700683 / DSM 15641 / CCUG 43107 / 12-3)</name>
    <dbReference type="NCBI Taxonomy" id="469378"/>
    <lineage>
        <taxon>Bacteria</taxon>
        <taxon>Bacillati</taxon>
        <taxon>Actinomycetota</taxon>
        <taxon>Coriobacteriia</taxon>
        <taxon>Eggerthellales</taxon>
        <taxon>Eggerthellaceae</taxon>
        <taxon>Cryptobacterium</taxon>
    </lineage>
</organism>
<dbReference type="GO" id="GO:0005524">
    <property type="term" value="F:ATP binding"/>
    <property type="evidence" value="ECO:0007669"/>
    <property type="project" value="UniProtKB-KW"/>
</dbReference>
<dbReference type="PANTHER" id="PTHR17490:SF16">
    <property type="entry name" value="THREONYLCARBAMOYL-AMP SYNTHASE"/>
    <property type="match status" value="1"/>
</dbReference>
<dbReference type="AlphaFoldDB" id="C7MKV6"/>
<keyword evidence="9" id="KW-0067">ATP-binding</keyword>
<evidence type="ECO:0000313" key="13">
    <source>
        <dbReference type="EMBL" id="ACU94903.1"/>
    </source>
</evidence>
<dbReference type="GO" id="GO:0006450">
    <property type="term" value="P:regulation of translational fidelity"/>
    <property type="evidence" value="ECO:0007669"/>
    <property type="project" value="TreeGrafter"/>
</dbReference>
<reference evidence="13 14" key="1">
    <citation type="journal article" date="2009" name="Stand. Genomic Sci.">
        <title>Complete genome sequence of Cryptobacterium curtum type strain (12-3).</title>
        <authorList>
            <person name="Mavrommatis K."/>
            <person name="Pukall R."/>
            <person name="Rohde C."/>
            <person name="Chen F."/>
            <person name="Sims D."/>
            <person name="Brettin T."/>
            <person name="Kuske C."/>
            <person name="Detter J.C."/>
            <person name="Han C."/>
            <person name="Lapidus A."/>
            <person name="Copeland A."/>
            <person name="Glavina Del Rio T."/>
            <person name="Nolan M."/>
            <person name="Lucas S."/>
            <person name="Tice H."/>
            <person name="Cheng J.F."/>
            <person name="Bruce D."/>
            <person name="Goodwin L."/>
            <person name="Pitluck S."/>
            <person name="Ovchinnikova G."/>
            <person name="Pati A."/>
            <person name="Ivanova N."/>
            <person name="Chen A."/>
            <person name="Palaniappan K."/>
            <person name="Chain P."/>
            <person name="D'haeseleer P."/>
            <person name="Goker M."/>
            <person name="Bristow J."/>
            <person name="Eisen J.A."/>
            <person name="Markowitz V."/>
            <person name="Hugenholtz P."/>
            <person name="Rohde M."/>
            <person name="Klenk H.P."/>
            <person name="Kyrpides N.C."/>
        </authorList>
    </citation>
    <scope>NUCLEOTIDE SEQUENCE [LARGE SCALE GENOMIC DNA]</scope>
    <source>
        <strain evidence="14">ATCC 700683 / DSM 15641 / 12-3</strain>
    </source>
</reference>
<dbReference type="Pfam" id="PF01300">
    <property type="entry name" value="Sua5_yciO_yrdC"/>
    <property type="match status" value="1"/>
</dbReference>
<dbReference type="InterPro" id="IPR050156">
    <property type="entry name" value="TC-AMP_synthase_SUA5"/>
</dbReference>
<evidence type="ECO:0000256" key="10">
    <source>
        <dbReference type="ARBA" id="ARBA00029774"/>
    </source>
</evidence>
<gene>
    <name evidence="13" type="ordered locus">Ccur_12180</name>
</gene>
<dbReference type="eggNOG" id="COG0009">
    <property type="taxonomic scope" value="Bacteria"/>
</dbReference>
<evidence type="ECO:0000313" key="14">
    <source>
        <dbReference type="Proteomes" id="UP000000954"/>
    </source>
</evidence>
<dbReference type="Gene3D" id="3.90.870.10">
    <property type="entry name" value="DHBP synthase"/>
    <property type="match status" value="1"/>
</dbReference>
<evidence type="ECO:0000256" key="6">
    <source>
        <dbReference type="ARBA" id="ARBA00022694"/>
    </source>
</evidence>
<dbReference type="GO" id="GO:0008033">
    <property type="term" value="P:tRNA processing"/>
    <property type="evidence" value="ECO:0007669"/>
    <property type="project" value="UniProtKB-KW"/>
</dbReference>
<dbReference type="PANTHER" id="PTHR17490">
    <property type="entry name" value="SUA5"/>
    <property type="match status" value="1"/>
</dbReference>
<dbReference type="GO" id="GO:0003725">
    <property type="term" value="F:double-stranded RNA binding"/>
    <property type="evidence" value="ECO:0007669"/>
    <property type="project" value="InterPro"/>
</dbReference>
<dbReference type="PROSITE" id="PS51163">
    <property type="entry name" value="YRDC"/>
    <property type="match status" value="1"/>
</dbReference>
<sequence length="220" mass="22711">MSRVSANGSTFDTVSNPGGSKIGENLERTVAALRAGYPVIFPTDTVYGIGVSVDAAESPKAIYQAKERDLSKPVAWLVDSIEALDVYGDAVPAAAHALAHAQWPGPLTLVVKASERVPAAFTSTAGTIGLRMPNHAIARELIRRLGCPIATSSANISAHPSTAYAQGIDPALSDKVVAVLADDSQGASGISSTVVDCTSSPLRILREGSISAADVRAIFT</sequence>
<protein>
    <recommendedName>
        <fullName evidence="10">L-threonylcarbamoyladenylate synthase</fullName>
        <ecNumber evidence="3">2.7.7.87</ecNumber>
    </recommendedName>
    <alternativeName>
        <fullName evidence="10">L-threonylcarbamoyladenylate synthase</fullName>
    </alternativeName>
</protein>
<dbReference type="GO" id="GO:0000049">
    <property type="term" value="F:tRNA binding"/>
    <property type="evidence" value="ECO:0007669"/>
    <property type="project" value="TreeGrafter"/>
</dbReference>
<comment type="subcellular location">
    <subcellularLocation>
        <location evidence="1">Cytoplasm</location>
    </subcellularLocation>
</comment>
<evidence type="ECO:0000256" key="11">
    <source>
        <dbReference type="ARBA" id="ARBA00048366"/>
    </source>
</evidence>
<proteinExistence type="inferred from homology"/>
<keyword evidence="7" id="KW-0548">Nucleotidyltransferase</keyword>
<evidence type="ECO:0000256" key="4">
    <source>
        <dbReference type="ARBA" id="ARBA00022490"/>
    </source>
</evidence>
<dbReference type="EC" id="2.7.7.87" evidence="3"/>
<feature type="domain" description="YrdC-like" evidence="12">
    <location>
        <begin position="23"/>
        <end position="210"/>
    </location>
</feature>
<evidence type="ECO:0000256" key="1">
    <source>
        <dbReference type="ARBA" id="ARBA00004496"/>
    </source>
</evidence>
<dbReference type="GO" id="GO:0005737">
    <property type="term" value="C:cytoplasm"/>
    <property type="evidence" value="ECO:0007669"/>
    <property type="project" value="UniProtKB-SubCell"/>
</dbReference>
<keyword evidence="4" id="KW-0963">Cytoplasm</keyword>
<comment type="catalytic activity">
    <reaction evidence="11">
        <text>L-threonine + hydrogencarbonate + ATP = L-threonylcarbamoyladenylate + diphosphate + H2O</text>
        <dbReference type="Rhea" id="RHEA:36407"/>
        <dbReference type="ChEBI" id="CHEBI:15377"/>
        <dbReference type="ChEBI" id="CHEBI:17544"/>
        <dbReference type="ChEBI" id="CHEBI:30616"/>
        <dbReference type="ChEBI" id="CHEBI:33019"/>
        <dbReference type="ChEBI" id="CHEBI:57926"/>
        <dbReference type="ChEBI" id="CHEBI:73682"/>
        <dbReference type="EC" id="2.7.7.87"/>
    </reaction>
</comment>
<dbReference type="HOGENOM" id="CLU_031397_3_1_11"/>
<evidence type="ECO:0000259" key="12">
    <source>
        <dbReference type="PROSITE" id="PS51163"/>
    </source>
</evidence>
<evidence type="ECO:0000256" key="2">
    <source>
        <dbReference type="ARBA" id="ARBA00007663"/>
    </source>
</evidence>
<keyword evidence="8" id="KW-0547">Nucleotide-binding</keyword>
<keyword evidence="14" id="KW-1185">Reference proteome</keyword>
<dbReference type="RefSeq" id="WP_015778766.1">
    <property type="nucleotide sequence ID" value="NC_013170.1"/>
</dbReference>